<accession>A0A098EFJ9</accession>
<reference evidence="1 3" key="1">
    <citation type="submission" date="2014-09" db="EMBL/GenBank/DDBJ databases">
        <authorList>
            <person name="Loux Valentin"/>
            <person name="Dugat Thibaut"/>
        </authorList>
    </citation>
    <scope>NUCLEOTIDE SEQUENCE [LARGE SCALE GENOMIC DNA]</scope>
    <source>
        <strain evidence="1 3">BOV-10_179</strain>
    </source>
</reference>
<evidence type="ECO:0000313" key="4">
    <source>
        <dbReference type="Proteomes" id="UP000078419"/>
    </source>
</evidence>
<dbReference type="Proteomes" id="UP000055047">
    <property type="component" value="Unassembled WGS sequence"/>
</dbReference>
<dbReference type="EMBL" id="CCXQ01000031">
    <property type="protein sequence ID" value="CEG20570.1"/>
    <property type="molecule type" value="Genomic_DNA"/>
</dbReference>
<dbReference type="RefSeq" id="WP_060757643.1">
    <property type="nucleotide sequence ID" value="NZ_CCXQ01000031.1"/>
</dbReference>
<dbReference type="EMBL" id="FLLR01000001">
    <property type="protein sequence ID" value="SBO13671.1"/>
    <property type="molecule type" value="Genomic_DNA"/>
</dbReference>
<evidence type="ECO:0000313" key="2">
    <source>
        <dbReference type="EMBL" id="SBO13671.1"/>
    </source>
</evidence>
<proteinExistence type="predicted"/>
<dbReference type="AlphaFoldDB" id="A0A098EFJ9"/>
<sequence length="460" mass="51553">MDILNGDRTSSDYRNTVCYYIRAGKVSLCDLMEVLSDSIGELQKVFVCACSKDEKFSLLADKMSFVQSIVVRKDGIVIYSIGGILAQDHNVLDFLYDTLFACITATCNKDLSEFTSPLLFRDSIRVQMLEACALLVNIISIYHCFVQTYAPRHTIVPRDNDDETVLHVQLALSAYLNALHAAKSYYYLMSGVPKGEKMALSRFILHNAELALKVSELVDVDVPFFYRPRIGHLLYTMMDTIENSYSISRPDALTDEEKVLHVSLATEARIVFNFYMNRYVTESEAACSVQSKTSPVVKALIGAMGCMFLLCRECLLQAKLDNSLTRDIKSCITILRDEVYPIVFSYENELVSTSALACVVPIHLSHATKKLKAISLDLLLNSAESVALYNIASLYLEKASSAWNIEAIKYRAMLPLYLFPNKKKQTTNTTTFTGAPLGTPQITSSQQVFYATDLDLTRKI</sequence>
<evidence type="ECO:0000313" key="1">
    <source>
        <dbReference type="EMBL" id="CEG20570.1"/>
    </source>
</evidence>
<reference evidence="4" key="2">
    <citation type="submission" date="2016-03" db="EMBL/GenBank/DDBJ databases">
        <authorList>
            <person name="Loux Valentin"/>
        </authorList>
    </citation>
    <scope>NUCLEOTIDE SEQUENCE [LARGE SCALE GENOMIC DNA]</scope>
    <source>
        <strain evidence="4">C1</strain>
    </source>
</reference>
<organism evidence="1 3">
    <name type="scientific">Anaplasma phagocytophilum</name>
    <name type="common">Ehrlichia phagocytophila</name>
    <dbReference type="NCBI Taxonomy" id="948"/>
    <lineage>
        <taxon>Bacteria</taxon>
        <taxon>Pseudomonadati</taxon>
        <taxon>Pseudomonadota</taxon>
        <taxon>Alphaproteobacteria</taxon>
        <taxon>Rickettsiales</taxon>
        <taxon>Anaplasmataceae</taxon>
        <taxon>Anaplasma</taxon>
        <taxon>phagocytophilum group</taxon>
    </lineage>
</organism>
<dbReference type="NCBIfam" id="NF047348">
    <property type="entry name" value="HGE-14_Nterm"/>
    <property type="match status" value="1"/>
</dbReference>
<evidence type="ECO:0000313" key="3">
    <source>
        <dbReference type="Proteomes" id="UP000055047"/>
    </source>
</evidence>
<dbReference type="Proteomes" id="UP000078419">
    <property type="component" value="Unassembled WGS sequence"/>
</dbReference>
<gene>
    <name evidence="2" type="ORF">ANAPC1_00004</name>
    <name evidence="1" type="ORF">ANAPHAGO_00448</name>
</gene>
<reference evidence="2" key="3">
    <citation type="submission" date="2016-03" db="EMBL/GenBank/DDBJ databases">
        <authorList>
            <person name="Loux V."/>
        </authorList>
    </citation>
    <scope>NUCLEOTIDE SEQUENCE</scope>
    <source>
        <strain evidence="2">C1</strain>
    </source>
</reference>
<name>A0A098EFJ9_ANAPH</name>
<protein>
    <submittedName>
        <fullName evidence="1">HGE-14 protein</fullName>
    </submittedName>
</protein>